<evidence type="ECO:0000313" key="2">
    <source>
        <dbReference type="Proteomes" id="UP000034410"/>
    </source>
</evidence>
<accession>A0A0F7JVL6</accession>
<sequence length="241" mass="27030">MDWVPDHLRLFIVVGGLLLLLLLVGSLVQKYEEYTAAKRLAVQRLMLGIQRIEDALEKSRTGGLPAGVGKLLRNELLARYITVRQVYPQQPNIHQMIVQAEERARLEPEGATSVNSNAFTSAESLNRYIKGLNEIYGLLEGRRLGTRLVAADRNAMQLKLVEFQLMAASSYYTREVTAYAQSNDWPNAIRAARALDSFMMTRPRSSPTAVRLRNESRELLQAVSELRMPGGQTASDNQQDA</sequence>
<dbReference type="Proteomes" id="UP000034410">
    <property type="component" value="Chromosome"/>
</dbReference>
<dbReference type="AlphaFoldDB" id="A0A0F7JVL6"/>
<name>A0A0F7JVL6_9GAMM</name>
<dbReference type="RefSeq" id="WP_046858323.1">
    <property type="nucleotide sequence ID" value="NZ_CP011412.1"/>
</dbReference>
<proteinExistence type="predicted"/>
<protein>
    <submittedName>
        <fullName evidence="1">Uncharacterized protein</fullName>
    </submittedName>
</protein>
<dbReference type="EMBL" id="CP011412">
    <property type="protein sequence ID" value="AKH19384.1"/>
    <property type="molecule type" value="Genomic_DNA"/>
</dbReference>
<dbReference type="KEGG" id="seds:AAY24_02380"/>
<gene>
    <name evidence="1" type="ORF">AAY24_02380</name>
</gene>
<evidence type="ECO:0000313" key="1">
    <source>
        <dbReference type="EMBL" id="AKH19384.1"/>
    </source>
</evidence>
<keyword evidence="2" id="KW-1185">Reference proteome</keyword>
<organism evidence="1 2">
    <name type="scientific">Sedimenticola thiotaurini</name>
    <dbReference type="NCBI Taxonomy" id="1543721"/>
    <lineage>
        <taxon>Bacteria</taxon>
        <taxon>Pseudomonadati</taxon>
        <taxon>Pseudomonadota</taxon>
        <taxon>Gammaproteobacteria</taxon>
        <taxon>Chromatiales</taxon>
        <taxon>Sedimenticolaceae</taxon>
        <taxon>Sedimenticola</taxon>
    </lineage>
</organism>
<dbReference type="OrthoDB" id="7059502at2"/>
<reference evidence="1 2" key="1">
    <citation type="journal article" date="2015" name="Genome Announc.">
        <title>Complete Genome Sequence of Sedimenticola thiotaurini Strain SIP-G1, a Polyphosphate- and Polyhydroxyalkanoate-Accumulating Sulfur-Oxidizing Gammaproteobacterium Isolated from Salt Marsh Sediments.</title>
        <authorList>
            <person name="Flood B.E."/>
            <person name="Jones D.S."/>
            <person name="Bailey J.V."/>
        </authorList>
    </citation>
    <scope>NUCLEOTIDE SEQUENCE [LARGE SCALE GENOMIC DNA]</scope>
    <source>
        <strain evidence="1 2">SIP-G1</strain>
    </source>
</reference>